<keyword evidence="1" id="KW-0479">Metal-binding</keyword>
<reference evidence="7 8" key="1">
    <citation type="submission" date="2018-06" db="EMBL/GenBank/DDBJ databases">
        <title>A transcriptomic atlas of mushroom development highlights an independent origin of complex multicellularity.</title>
        <authorList>
            <consortium name="DOE Joint Genome Institute"/>
            <person name="Krizsan K."/>
            <person name="Almasi E."/>
            <person name="Merenyi Z."/>
            <person name="Sahu N."/>
            <person name="Viragh M."/>
            <person name="Koszo T."/>
            <person name="Mondo S."/>
            <person name="Kiss B."/>
            <person name="Balint B."/>
            <person name="Kues U."/>
            <person name="Barry K."/>
            <person name="Hegedus J.C."/>
            <person name="Henrissat B."/>
            <person name="Johnson J."/>
            <person name="Lipzen A."/>
            <person name="Ohm R."/>
            <person name="Nagy I."/>
            <person name="Pangilinan J."/>
            <person name="Yan J."/>
            <person name="Xiong Y."/>
            <person name="Grigoriev I.V."/>
            <person name="Hibbett D.S."/>
            <person name="Nagy L.G."/>
        </authorList>
    </citation>
    <scope>NUCLEOTIDE SEQUENCE [LARGE SCALE GENOMIC DNA]</scope>
    <source>
        <strain evidence="7 8">SZMC22713</strain>
    </source>
</reference>
<keyword evidence="2 4" id="KW-0863">Zinc-finger</keyword>
<feature type="domain" description="ZZ-type" evidence="6">
    <location>
        <begin position="389"/>
        <end position="442"/>
    </location>
</feature>
<feature type="region of interest" description="Disordered" evidence="5">
    <location>
        <begin position="454"/>
        <end position="485"/>
    </location>
</feature>
<evidence type="ECO:0000259" key="6">
    <source>
        <dbReference type="PROSITE" id="PS50135"/>
    </source>
</evidence>
<dbReference type="PROSITE" id="PS01357">
    <property type="entry name" value="ZF_ZZ_1"/>
    <property type="match status" value="1"/>
</dbReference>
<evidence type="ECO:0000256" key="5">
    <source>
        <dbReference type="SAM" id="MobiDB-lite"/>
    </source>
</evidence>
<dbReference type="AlphaFoldDB" id="A0A4Y7QK80"/>
<dbReference type="GO" id="GO:0008270">
    <property type="term" value="F:zinc ion binding"/>
    <property type="evidence" value="ECO:0007669"/>
    <property type="project" value="UniProtKB-KW"/>
</dbReference>
<protein>
    <recommendedName>
        <fullName evidence="6">ZZ-type domain-containing protein</fullName>
    </recommendedName>
</protein>
<dbReference type="EMBL" id="ML170158">
    <property type="protein sequence ID" value="TDL28067.1"/>
    <property type="molecule type" value="Genomic_DNA"/>
</dbReference>
<dbReference type="PROSITE" id="PS50135">
    <property type="entry name" value="ZF_ZZ_2"/>
    <property type="match status" value="4"/>
</dbReference>
<evidence type="ECO:0000313" key="8">
    <source>
        <dbReference type="Proteomes" id="UP000294933"/>
    </source>
</evidence>
<dbReference type="SUPFAM" id="SSF57850">
    <property type="entry name" value="RING/U-box"/>
    <property type="match status" value="4"/>
</dbReference>
<proteinExistence type="predicted"/>
<feature type="domain" description="ZZ-type" evidence="6">
    <location>
        <begin position="307"/>
        <end position="368"/>
    </location>
</feature>
<gene>
    <name evidence="7" type="ORF">BD410DRAFT_835311</name>
</gene>
<feature type="domain" description="ZZ-type" evidence="6">
    <location>
        <begin position="489"/>
        <end position="541"/>
    </location>
</feature>
<dbReference type="SMART" id="SM00291">
    <property type="entry name" value="ZnF_ZZ"/>
    <property type="match status" value="4"/>
</dbReference>
<dbReference type="InterPro" id="IPR013783">
    <property type="entry name" value="Ig-like_fold"/>
</dbReference>
<dbReference type="STRING" id="50990.A0A4Y7QK80"/>
<evidence type="ECO:0000313" key="7">
    <source>
        <dbReference type="EMBL" id="TDL28067.1"/>
    </source>
</evidence>
<dbReference type="PANTHER" id="PTHR20930:SF0">
    <property type="entry name" value="PROTEIN ILRUN"/>
    <property type="match status" value="1"/>
</dbReference>
<dbReference type="PANTHER" id="PTHR20930">
    <property type="entry name" value="OVARIAN CARCINOMA ANTIGEN CA125-RELATED"/>
    <property type="match status" value="1"/>
</dbReference>
<keyword evidence="3" id="KW-0862">Zinc</keyword>
<dbReference type="Gene3D" id="3.30.60.90">
    <property type="match status" value="4"/>
</dbReference>
<evidence type="ECO:0000256" key="3">
    <source>
        <dbReference type="ARBA" id="ARBA00022833"/>
    </source>
</evidence>
<dbReference type="VEuPathDB" id="FungiDB:BD410DRAFT_835311"/>
<sequence>MFYVKATYHGETRKFTFGDSTFPSYIQICNQLYRVFPINGSYYLSKLLFCPLEGSRVLVGMEAHNEAQYNGFIAPFAGRAWPDGLLKFSIYDETPHKLPLLAPPPSIKVDRSGVASLSEERMWLPTPPPTTYAPRYPRTSGDTGYADFFDFSSFFPATGGGSKPHTPGGASSSVVPTFKSTSNEFAEAPMDVDRVMNSHITRANSNAAHTDDSCRKSCCSVSDSKEEIKELVSNFLREFNRSVSSTFGDLPLSAPSTPRAPVGEKLHTIQKDVDTSSSFSIPGSFVEQSAVNDAAPPPSGQLHGVVHHDVWCDFCGDRIRGLRSKCRECANYDLCEMCITYHNAVNVHIANFLEGGRHTFRIIETPSSDAQEAQNVKIVPPVPAPPVIHAGVVCDMCNDTIIGTRNKCLDCMNYDLCSVCLPRAEQSHHEHHQFYAIEEPGRVVVHTVYDDDEIRRESGHGRRDHSRTLPVLPTDGPNPPPAPAEQVSVHQARCDLCDSKIIGVRYKCLGCPDFDTCQSCFQITSEQHPGHVFVTLNSPQDLMRKDMPVRHSARCDSCGKYVFGLRYKCMHPECPDYDLCENCEALPIAVHPNNHPMLKMRNPNTVVPTVYRVGGTNLIDLDLHKPMPKQAPSTSEASVAAVVPTAETAEAAVQLPQPETVEAAVDAAVPNVTPAEIEDREATIPSTHDHIQEMINQLKHIDISPFLPTSADFFDTVTPKEVNNSNMEEKPMMQILQPSALFGKFPVTPKSNPSVPELRALFISDEFIEDGQLFPAGAEFIKSWQMKNDGEVPWPETTEVMFVTGDRMPAFDGAPSRYPVGRVETGQVVSIFAGDMKTPELPGKYVSYWRLTDGLRPFGQSVWCDIVVAEPEEAPSTIPSSLSSSAVVMPESAPSRSLPSVTDGAIQGTIGVNNADDAVSSAVPSLASEGSDDGDSSVSLIDHLDSDSDSDSDDSAIWQESRSRPAPPAVEAVDAGDVEYVVLYEDDSSSAEDA</sequence>
<dbReference type="InterPro" id="IPR043145">
    <property type="entry name" value="Znf_ZZ_sf"/>
</dbReference>
<dbReference type="Gene3D" id="2.60.40.10">
    <property type="entry name" value="Immunoglobulins"/>
    <property type="match status" value="1"/>
</dbReference>
<feature type="region of interest" description="Disordered" evidence="5">
    <location>
        <begin position="921"/>
        <end position="978"/>
    </location>
</feature>
<dbReference type="CDD" id="cd02340">
    <property type="entry name" value="ZZ_NBR1_like"/>
    <property type="match status" value="2"/>
</dbReference>
<accession>A0A4Y7QK80</accession>
<feature type="domain" description="ZZ-type" evidence="6">
    <location>
        <begin position="550"/>
        <end position="605"/>
    </location>
</feature>
<dbReference type="Proteomes" id="UP000294933">
    <property type="component" value="Unassembled WGS sequence"/>
</dbReference>
<evidence type="ECO:0000256" key="2">
    <source>
        <dbReference type="ARBA" id="ARBA00022771"/>
    </source>
</evidence>
<dbReference type="InterPro" id="IPR000433">
    <property type="entry name" value="Znf_ZZ"/>
</dbReference>
<dbReference type="Pfam" id="PF16158">
    <property type="entry name" value="N_BRCA1_IG"/>
    <property type="match status" value="1"/>
</dbReference>
<organism evidence="7 8">
    <name type="scientific">Rickenella mellea</name>
    <dbReference type="NCBI Taxonomy" id="50990"/>
    <lineage>
        <taxon>Eukaryota</taxon>
        <taxon>Fungi</taxon>
        <taxon>Dikarya</taxon>
        <taxon>Basidiomycota</taxon>
        <taxon>Agaricomycotina</taxon>
        <taxon>Agaricomycetes</taxon>
        <taxon>Hymenochaetales</taxon>
        <taxon>Rickenellaceae</taxon>
        <taxon>Rickenella</taxon>
    </lineage>
</organism>
<dbReference type="CDD" id="cd14947">
    <property type="entry name" value="NBR1_like"/>
    <property type="match status" value="1"/>
</dbReference>
<dbReference type="OrthoDB" id="661148at2759"/>
<dbReference type="InterPro" id="IPR032350">
    <property type="entry name" value="Nbr1_FW"/>
</dbReference>
<name>A0A4Y7QK80_9AGAM</name>
<keyword evidence="8" id="KW-1185">Reference proteome</keyword>
<evidence type="ECO:0000256" key="4">
    <source>
        <dbReference type="PROSITE-ProRule" id="PRU00228"/>
    </source>
</evidence>
<evidence type="ECO:0000256" key="1">
    <source>
        <dbReference type="ARBA" id="ARBA00022723"/>
    </source>
</evidence>
<dbReference type="Pfam" id="PF00569">
    <property type="entry name" value="ZZ"/>
    <property type="match status" value="4"/>
</dbReference>